<keyword evidence="4" id="KW-0378">Hydrolase</keyword>
<protein>
    <submittedName>
        <fullName evidence="7">Very short patch repair endonuclease</fullName>
    </submittedName>
</protein>
<organism evidence="7 8">
    <name type="scientific">Desulfonema ishimotonii</name>
    <dbReference type="NCBI Taxonomy" id="45657"/>
    <lineage>
        <taxon>Bacteria</taxon>
        <taxon>Pseudomonadati</taxon>
        <taxon>Thermodesulfobacteriota</taxon>
        <taxon>Desulfobacteria</taxon>
        <taxon>Desulfobacterales</taxon>
        <taxon>Desulfococcaceae</taxon>
        <taxon>Desulfonema</taxon>
    </lineage>
</organism>
<evidence type="ECO:0000256" key="1">
    <source>
        <dbReference type="ARBA" id="ARBA00022722"/>
    </source>
</evidence>
<accession>A0A401FRK2</accession>
<dbReference type="NCBIfam" id="TIGR00632">
    <property type="entry name" value="vsr"/>
    <property type="match status" value="1"/>
</dbReference>
<dbReference type="AlphaFoldDB" id="A0A401FRK2"/>
<dbReference type="InterPro" id="IPR011335">
    <property type="entry name" value="Restrct_endonuc-II-like"/>
</dbReference>
<keyword evidence="3" id="KW-0227">DNA damage</keyword>
<dbReference type="RefSeq" id="WP_124327095.1">
    <property type="nucleotide sequence ID" value="NZ_BEXT01000001.1"/>
</dbReference>
<name>A0A401FRK2_9BACT</name>
<evidence type="ECO:0000256" key="2">
    <source>
        <dbReference type="ARBA" id="ARBA00022759"/>
    </source>
</evidence>
<comment type="caution">
    <text evidence="7">The sequence shown here is derived from an EMBL/GenBank/DDBJ whole genome shotgun (WGS) entry which is preliminary data.</text>
</comment>
<keyword evidence="5" id="KW-0234">DNA repair</keyword>
<dbReference type="SUPFAM" id="SSF52980">
    <property type="entry name" value="Restriction endonuclease-like"/>
    <property type="match status" value="1"/>
</dbReference>
<dbReference type="GO" id="GO:0016787">
    <property type="term" value="F:hydrolase activity"/>
    <property type="evidence" value="ECO:0007669"/>
    <property type="project" value="UniProtKB-KW"/>
</dbReference>
<evidence type="ECO:0000256" key="3">
    <source>
        <dbReference type="ARBA" id="ARBA00022763"/>
    </source>
</evidence>
<dbReference type="CDD" id="cd00221">
    <property type="entry name" value="Vsr"/>
    <property type="match status" value="1"/>
</dbReference>
<reference evidence="8" key="2">
    <citation type="submission" date="2019-01" db="EMBL/GenBank/DDBJ databases">
        <title>Genome sequence of Desulfonema ishimotonii strain Tokyo 01.</title>
        <authorList>
            <person name="Fukui M."/>
        </authorList>
    </citation>
    <scope>NUCLEOTIDE SEQUENCE [LARGE SCALE GENOMIC DNA]</scope>
    <source>
        <strain evidence="8">Tokyo 01</strain>
    </source>
</reference>
<sequence length="213" mass="24466">MPRKRKLTRSENMARIRGRDTKPEIKLRKALWAAGFRYRLSYPLPGRPDLVFPKARLAVFVDGCFWHGCPLHYSAPKTRQEFWKNKLRTNVLRDMAVEDELVSLDWKVFRIWEHDLSDTEQAVSEISKFLDNGAAMYNADVSPVMNVAESIAPYGLPHNTTPWWTCHCGSSDIRVLAISGPGSLRPNSQNRPESAELICRKCRKIFHADLTQI</sequence>
<reference evidence="8" key="1">
    <citation type="submission" date="2017-11" db="EMBL/GenBank/DDBJ databases">
        <authorList>
            <person name="Watanabe M."/>
            <person name="Kojima H."/>
        </authorList>
    </citation>
    <scope>NUCLEOTIDE SEQUENCE [LARGE SCALE GENOMIC DNA]</scope>
    <source>
        <strain evidence="8">Tokyo 01</strain>
    </source>
</reference>
<evidence type="ECO:0000313" key="7">
    <source>
        <dbReference type="EMBL" id="GBC59594.1"/>
    </source>
</evidence>
<dbReference type="InterPro" id="IPR004603">
    <property type="entry name" value="DNA_mismatch_endonuc_vsr"/>
</dbReference>
<proteinExistence type="inferred from homology"/>
<evidence type="ECO:0000313" key="8">
    <source>
        <dbReference type="Proteomes" id="UP000288096"/>
    </source>
</evidence>
<keyword evidence="1" id="KW-0540">Nuclease</keyword>
<comment type="similarity">
    <text evidence="6">Belongs to the Vsr family.</text>
</comment>
<dbReference type="EMBL" id="BEXT01000001">
    <property type="protein sequence ID" value="GBC59594.1"/>
    <property type="molecule type" value="Genomic_DNA"/>
</dbReference>
<dbReference type="Proteomes" id="UP000288096">
    <property type="component" value="Unassembled WGS sequence"/>
</dbReference>
<dbReference type="Pfam" id="PF03852">
    <property type="entry name" value="Vsr"/>
    <property type="match status" value="1"/>
</dbReference>
<keyword evidence="2 7" id="KW-0255">Endonuclease</keyword>
<evidence type="ECO:0000256" key="5">
    <source>
        <dbReference type="ARBA" id="ARBA00023204"/>
    </source>
</evidence>
<evidence type="ECO:0000256" key="4">
    <source>
        <dbReference type="ARBA" id="ARBA00022801"/>
    </source>
</evidence>
<dbReference type="GO" id="GO:0004519">
    <property type="term" value="F:endonuclease activity"/>
    <property type="evidence" value="ECO:0007669"/>
    <property type="project" value="UniProtKB-KW"/>
</dbReference>
<dbReference type="OrthoDB" id="9801520at2"/>
<dbReference type="GO" id="GO:0006298">
    <property type="term" value="P:mismatch repair"/>
    <property type="evidence" value="ECO:0007669"/>
    <property type="project" value="InterPro"/>
</dbReference>
<keyword evidence="8" id="KW-1185">Reference proteome</keyword>
<gene>
    <name evidence="7" type="ORF">DENIS_0533</name>
</gene>
<dbReference type="Gene3D" id="3.40.960.10">
    <property type="entry name" value="VSR Endonuclease"/>
    <property type="match status" value="1"/>
</dbReference>
<evidence type="ECO:0000256" key="6">
    <source>
        <dbReference type="ARBA" id="ARBA00029466"/>
    </source>
</evidence>